<dbReference type="InterPro" id="IPR021431">
    <property type="entry name" value="DUF3080"/>
</dbReference>
<dbReference type="AlphaFoldDB" id="A0A1H2U7L4"/>
<dbReference type="EMBL" id="FNNE01000003">
    <property type="protein sequence ID" value="SDW51868.1"/>
    <property type="molecule type" value="Genomic_DNA"/>
</dbReference>
<dbReference type="OrthoDB" id="6997572at2"/>
<organism evidence="1 2">
    <name type="scientific">Marinobacter mobilis</name>
    <dbReference type="NCBI Taxonomy" id="488533"/>
    <lineage>
        <taxon>Bacteria</taxon>
        <taxon>Pseudomonadati</taxon>
        <taxon>Pseudomonadota</taxon>
        <taxon>Gammaproteobacteria</taxon>
        <taxon>Pseudomonadales</taxon>
        <taxon>Marinobacteraceae</taxon>
        <taxon>Marinobacter</taxon>
    </lineage>
</organism>
<dbReference type="RefSeq" id="WP_091811867.1">
    <property type="nucleotide sequence ID" value="NZ_FNNE01000003.1"/>
</dbReference>
<proteinExistence type="predicted"/>
<evidence type="ECO:0000313" key="1">
    <source>
        <dbReference type="EMBL" id="SDW51868.1"/>
    </source>
</evidence>
<reference evidence="1 2" key="1">
    <citation type="submission" date="2016-10" db="EMBL/GenBank/DDBJ databases">
        <authorList>
            <person name="de Groot N.N."/>
        </authorList>
    </citation>
    <scope>NUCLEOTIDE SEQUENCE [LARGE SCALE GENOMIC DNA]</scope>
    <source>
        <strain evidence="1 2">CGMCC 1.7059</strain>
    </source>
</reference>
<name>A0A1H2U7L4_9GAMM</name>
<accession>A0A1H2U7L4</accession>
<gene>
    <name evidence="1" type="ORF">SAMN04487960_10320</name>
</gene>
<sequence length="353" mass="39943">MGAFRLPGICVLVVGLTILTSGCNPFSEPRSMLDEYVERLARVLELEPSLSPIDPGERIPRRRDRQLALPELDINMLDFLSLYGCELQYVVGERNSVMGRVMQPLNRLRYEQRFIVEARNCLPEIHTDDALYQQVGQAIESKIASLPIAFWNATWGTEEMESLATLAKGALPITPDRGRVIQVAADLALLNTTLEVMLVGNYHQPLDDVAALQQRWLNTHTLGQLFVSAHLLTARLDDATRLMQQRLEGRPLCLQGKPGQQARLAEAVLFNVYSTNVQPYLTLVQRTRDDMVPVAATLVQRQLAVMPAEFEPWYRRYLTVTDPGSVWYQLDQAMDRHTRSWQALMKQCGLMPG</sequence>
<dbReference type="Pfam" id="PF11279">
    <property type="entry name" value="DUF3080"/>
    <property type="match status" value="1"/>
</dbReference>
<dbReference type="PROSITE" id="PS51257">
    <property type="entry name" value="PROKAR_LIPOPROTEIN"/>
    <property type="match status" value="1"/>
</dbReference>
<dbReference type="STRING" id="488533.SAMN04487960_10320"/>
<dbReference type="Proteomes" id="UP000199675">
    <property type="component" value="Unassembled WGS sequence"/>
</dbReference>
<evidence type="ECO:0008006" key="3">
    <source>
        <dbReference type="Google" id="ProtNLM"/>
    </source>
</evidence>
<keyword evidence="2" id="KW-1185">Reference proteome</keyword>
<evidence type="ECO:0000313" key="2">
    <source>
        <dbReference type="Proteomes" id="UP000199675"/>
    </source>
</evidence>
<protein>
    <recommendedName>
        <fullName evidence="3">DUF3080 domain-containing protein</fullName>
    </recommendedName>
</protein>